<evidence type="ECO:0000313" key="1">
    <source>
        <dbReference type="EMBL" id="EKD44284.1"/>
    </source>
</evidence>
<dbReference type="InterPro" id="IPR017601">
    <property type="entry name" value="DGQHR-contain_dom"/>
</dbReference>
<dbReference type="CDD" id="cd16413">
    <property type="entry name" value="DGQHR_domain"/>
    <property type="match status" value="1"/>
</dbReference>
<dbReference type="AlphaFoldDB" id="K2A2Q2"/>
<accession>K2A2Q2</accession>
<organism evidence="1">
    <name type="scientific">uncultured bacterium</name>
    <name type="common">gcode 4</name>
    <dbReference type="NCBI Taxonomy" id="1234023"/>
    <lineage>
        <taxon>Bacteria</taxon>
        <taxon>environmental samples</taxon>
    </lineage>
</organism>
<dbReference type="NCBIfam" id="TIGR03187">
    <property type="entry name" value="DGQHR"/>
    <property type="match status" value="1"/>
</dbReference>
<gene>
    <name evidence="1" type="ORF">ACD_71C00187G0006</name>
</gene>
<evidence type="ECO:0008006" key="2">
    <source>
        <dbReference type="Google" id="ProtNLM"/>
    </source>
</evidence>
<name>K2A2Q2_9BACT</name>
<dbReference type="EMBL" id="AMFJ01028918">
    <property type="protein sequence ID" value="EKD44284.1"/>
    <property type="molecule type" value="Genomic_DNA"/>
</dbReference>
<comment type="caution">
    <text evidence="1">The sequence shown here is derived from an EMBL/GenBank/DDBJ whole genome shotgun (WGS) entry which is preliminary data.</text>
</comment>
<sequence length="341" mass="40559">MSIRIPLLKIIQNSIPLYWFILKANYVYEHFDVSRRIEDKEEGYQRSFSKKKINDIKKYLNENNGIIPNSVLVTLEKDKFVIHDDNTIEFQDDPSIGLIIDWQHRVKWAYEAWNNIDLFIIGVEWLTIPDQAKLFIKINSTQKGVPVSLYLDLLNLTEWEIEDFDDEDVPAERRSIEIATRLNEEADSPLVWKIRMTWDVWVWISLSELVTKTREYVNPKGWVFQEFWFEEQYNIFKIFFKVVSVVFSDEWDNPDSLILKTVGFWGLLKALREIFAITIRNNAEFSEESLSKVLSLISDFKFNKETLPWWGITAQDNAWSIIVTTIKKRLTDNYIPRVKIW</sequence>
<proteinExistence type="predicted"/>
<protein>
    <recommendedName>
        <fullName evidence="2">DGQHR domain-containing protein</fullName>
    </recommendedName>
</protein>
<reference evidence="1" key="1">
    <citation type="journal article" date="2012" name="Science">
        <title>Fermentation, hydrogen, and sulfur metabolism in multiple uncultivated bacterial phyla.</title>
        <authorList>
            <person name="Wrighton K.C."/>
            <person name="Thomas B.C."/>
            <person name="Sharon I."/>
            <person name="Miller C.S."/>
            <person name="Castelle C.J."/>
            <person name="VerBerkmoes N.C."/>
            <person name="Wilkins M.J."/>
            <person name="Hettich R.L."/>
            <person name="Lipton M.S."/>
            <person name="Williams K.H."/>
            <person name="Long P.E."/>
            <person name="Banfield J.F."/>
        </authorList>
    </citation>
    <scope>NUCLEOTIDE SEQUENCE [LARGE SCALE GENOMIC DNA]</scope>
</reference>